<proteinExistence type="predicted"/>
<feature type="non-terminal residue" evidence="1">
    <location>
        <position position="55"/>
    </location>
</feature>
<reference evidence="1" key="1">
    <citation type="submission" date="2018-05" db="EMBL/GenBank/DDBJ databases">
        <authorList>
            <person name="Lanie J.A."/>
            <person name="Ng W.-L."/>
            <person name="Kazmierczak K.M."/>
            <person name="Andrzejewski T.M."/>
            <person name="Davidsen T.M."/>
            <person name="Wayne K.J."/>
            <person name="Tettelin H."/>
            <person name="Glass J.I."/>
            <person name="Rusch D."/>
            <person name="Podicherti R."/>
            <person name="Tsui H.-C.T."/>
            <person name="Winkler M.E."/>
        </authorList>
    </citation>
    <scope>NUCLEOTIDE SEQUENCE</scope>
</reference>
<dbReference type="AlphaFoldDB" id="A0A382KCJ8"/>
<organism evidence="1">
    <name type="scientific">marine metagenome</name>
    <dbReference type="NCBI Taxonomy" id="408172"/>
    <lineage>
        <taxon>unclassified sequences</taxon>
        <taxon>metagenomes</taxon>
        <taxon>ecological metagenomes</taxon>
    </lineage>
</organism>
<protein>
    <submittedName>
        <fullName evidence="1">Uncharacterized protein</fullName>
    </submittedName>
</protein>
<sequence length="55" mass="5886">MCGNRVLVYRNTTNQVLLNDSLQHVGCAGPVPDAIRVNDRYGSLLADLQAVSLGS</sequence>
<evidence type="ECO:0000313" key="1">
    <source>
        <dbReference type="EMBL" id="SVC22200.1"/>
    </source>
</evidence>
<name>A0A382KCJ8_9ZZZZ</name>
<accession>A0A382KCJ8</accession>
<gene>
    <name evidence="1" type="ORF">METZ01_LOCUS275054</name>
</gene>
<dbReference type="EMBL" id="UINC01079820">
    <property type="protein sequence ID" value="SVC22200.1"/>
    <property type="molecule type" value="Genomic_DNA"/>
</dbReference>